<accession>A0A098GG87</accession>
<dbReference type="AlphaFoldDB" id="A0A098GG87"/>
<name>A0A098GG87_LEGMI</name>
<proteinExistence type="predicted"/>
<dbReference type="Proteomes" id="UP000032414">
    <property type="component" value="Chromosome I"/>
</dbReference>
<protein>
    <submittedName>
        <fullName evidence="1">Uncharacterized protein</fullName>
    </submittedName>
</protein>
<organism evidence="1 2">
    <name type="scientific">Legionella micdadei</name>
    <name type="common">Tatlockia micdadei</name>
    <dbReference type="NCBI Taxonomy" id="451"/>
    <lineage>
        <taxon>Bacteria</taxon>
        <taxon>Pseudomonadati</taxon>
        <taxon>Pseudomonadota</taxon>
        <taxon>Gammaproteobacteria</taxon>
        <taxon>Legionellales</taxon>
        <taxon>Legionellaceae</taxon>
        <taxon>Legionella</taxon>
    </lineage>
</organism>
<evidence type="ECO:0000313" key="1">
    <source>
        <dbReference type="EMBL" id="CEG61478.1"/>
    </source>
</evidence>
<dbReference type="KEGG" id="tmc:LMI_2203"/>
<gene>
    <name evidence="1" type="ORF">LMI_2203</name>
</gene>
<dbReference type="EMBL" id="LN614830">
    <property type="protein sequence ID" value="CEG61478.1"/>
    <property type="molecule type" value="Genomic_DNA"/>
</dbReference>
<reference evidence="2" key="1">
    <citation type="submission" date="2014-09" db="EMBL/GenBank/DDBJ databases">
        <authorList>
            <person name="Gomez-Valero L."/>
        </authorList>
    </citation>
    <scope>NUCLEOTIDE SEQUENCE [LARGE SCALE GENOMIC DNA]</scope>
    <source>
        <strain evidence="2">ATCC33218</strain>
    </source>
</reference>
<evidence type="ECO:0000313" key="2">
    <source>
        <dbReference type="Proteomes" id="UP000032414"/>
    </source>
</evidence>
<dbReference type="HOGENOM" id="CLU_3085682_0_0_6"/>
<sequence>MDNVWKKIINIYVKNFDEHKENPSDGKKINVAGKGSVLNNLCQLSEVVIMST</sequence>